<sequence>MYYGNVVTVISSDKEKSKLIAENLGKLHENEKIQIYYRKKENYIRSVLIPRDYPEKILDAAEAITLSSYCIFYLPTTPSWIDGEIALLISANNCKGEIISDLPAENIKKLFKGLPIENFPVVNSPSDFEEKEKDKGIIYIDKAFVVKGVGVVVTGFSYTTVKVHDKLKAIPIGKDVEIKSIQVLDEDQEEVEPGIRIGFALRNVKEDEMKDTFLLIKNEIKISKTIKGKIFTFPWSTINDQGNYHFVSNGVSVMGKLKMIDNATVEISLNDEIPISERFLVIDVNAKQGKPRIVGYITPI</sequence>
<dbReference type="PANTHER" id="PTHR43721">
    <property type="entry name" value="ELONGATION FACTOR TU-RELATED"/>
    <property type="match status" value="1"/>
</dbReference>
<evidence type="ECO:0000313" key="2">
    <source>
        <dbReference type="Proteomes" id="UP000193404"/>
    </source>
</evidence>
<dbReference type="InterPro" id="IPR050055">
    <property type="entry name" value="EF-Tu_GTPase"/>
</dbReference>
<dbReference type="GO" id="GO:0001514">
    <property type="term" value="P:selenocysteine incorporation"/>
    <property type="evidence" value="ECO:0007669"/>
    <property type="project" value="TreeGrafter"/>
</dbReference>
<proteinExistence type="predicted"/>
<dbReference type="KEGG" id="aman:B6F84_06825"/>
<gene>
    <name evidence="1" type="ORF">B6F84_06825</name>
</gene>
<accession>A0A1W6JZT2</accession>
<dbReference type="AlphaFoldDB" id="A0A1W6JZT2"/>
<dbReference type="EMBL" id="CP020477">
    <property type="protein sequence ID" value="ARM75776.1"/>
    <property type="molecule type" value="Genomic_DNA"/>
</dbReference>
<keyword evidence="1" id="KW-0251">Elongation factor</keyword>
<dbReference type="RefSeq" id="WP_148691557.1">
    <property type="nucleotide sequence ID" value="NZ_CP020477.1"/>
</dbReference>
<dbReference type="GeneID" id="41590619"/>
<dbReference type="Proteomes" id="UP000193404">
    <property type="component" value="Chromosome"/>
</dbReference>
<dbReference type="SUPFAM" id="SSF50447">
    <property type="entry name" value="Translation proteins"/>
    <property type="match status" value="1"/>
</dbReference>
<dbReference type="PANTHER" id="PTHR43721:SF11">
    <property type="entry name" value="SELENOCYSTEINE-SPECIFIC ELONGATION FACTOR"/>
    <property type="match status" value="1"/>
</dbReference>
<keyword evidence="2" id="KW-1185">Reference proteome</keyword>
<reference evidence="1 2" key="1">
    <citation type="submission" date="2017-03" db="EMBL/GenBank/DDBJ databases">
        <title>Sulfur activation and transportation mechanism of thermophilic Archaea Acidianus manzaensis YN-25.</title>
        <authorList>
            <person name="Ma Y."/>
            <person name="Yang Y."/>
            <person name="Xia J."/>
        </authorList>
    </citation>
    <scope>NUCLEOTIDE SEQUENCE [LARGE SCALE GENOMIC DNA]</scope>
    <source>
        <strain evidence="1 2">YN-25</strain>
    </source>
</reference>
<dbReference type="GO" id="GO:0003746">
    <property type="term" value="F:translation elongation factor activity"/>
    <property type="evidence" value="ECO:0007669"/>
    <property type="project" value="UniProtKB-KW"/>
</dbReference>
<dbReference type="Gene3D" id="2.40.30.10">
    <property type="entry name" value="Translation factors"/>
    <property type="match status" value="1"/>
</dbReference>
<dbReference type="OrthoDB" id="30874at2157"/>
<evidence type="ECO:0000313" key="1">
    <source>
        <dbReference type="EMBL" id="ARM75776.1"/>
    </source>
</evidence>
<organism evidence="1 2">
    <name type="scientific">Acidianus manzaensis</name>
    <dbReference type="NCBI Taxonomy" id="282676"/>
    <lineage>
        <taxon>Archaea</taxon>
        <taxon>Thermoproteota</taxon>
        <taxon>Thermoprotei</taxon>
        <taxon>Sulfolobales</taxon>
        <taxon>Sulfolobaceae</taxon>
        <taxon>Acidianus</taxon>
    </lineage>
</organism>
<keyword evidence="1" id="KW-0648">Protein biosynthesis</keyword>
<name>A0A1W6JZT2_9CREN</name>
<dbReference type="InterPro" id="IPR009000">
    <property type="entry name" value="Transl_B-barrel_sf"/>
</dbReference>
<protein>
    <submittedName>
        <fullName evidence="1">Translation elongation factor</fullName>
    </submittedName>
</protein>
<dbReference type="STRING" id="282676.B6F84_06825"/>